<dbReference type="Proteomes" id="UP000034112">
    <property type="component" value="Unassembled WGS sequence"/>
</dbReference>
<keyword evidence="1" id="KW-0732">Signal</keyword>
<name>A0A0F9WUL3_TRIHA</name>
<dbReference type="OrthoDB" id="5133123at2759"/>
<protein>
    <submittedName>
        <fullName evidence="2">Uncharacterized protein</fullName>
    </submittedName>
</protein>
<reference evidence="3" key="1">
    <citation type="journal article" date="2015" name="Genome Announc.">
        <title>Draft whole-genome sequence of the biocontrol agent Trichoderma harzianum T6776.</title>
        <authorList>
            <person name="Baroncelli R."/>
            <person name="Piaggeschi G."/>
            <person name="Fiorini L."/>
            <person name="Bertolini E."/>
            <person name="Zapparata A."/>
            <person name="Pe M.E."/>
            <person name="Sarrocco S."/>
            <person name="Vannacci G."/>
        </authorList>
    </citation>
    <scope>NUCLEOTIDE SEQUENCE [LARGE SCALE GENOMIC DNA]</scope>
    <source>
        <strain evidence="3">T6776</strain>
    </source>
</reference>
<feature type="signal peptide" evidence="1">
    <location>
        <begin position="1"/>
        <end position="21"/>
    </location>
</feature>
<feature type="chain" id="PRO_5002529670" evidence="1">
    <location>
        <begin position="22"/>
        <end position="149"/>
    </location>
</feature>
<evidence type="ECO:0000313" key="3">
    <source>
        <dbReference type="Proteomes" id="UP000034112"/>
    </source>
</evidence>
<organism evidence="2 3">
    <name type="scientific">Trichoderma harzianum</name>
    <name type="common">Hypocrea lixii</name>
    <dbReference type="NCBI Taxonomy" id="5544"/>
    <lineage>
        <taxon>Eukaryota</taxon>
        <taxon>Fungi</taxon>
        <taxon>Dikarya</taxon>
        <taxon>Ascomycota</taxon>
        <taxon>Pezizomycotina</taxon>
        <taxon>Sordariomycetes</taxon>
        <taxon>Hypocreomycetidae</taxon>
        <taxon>Hypocreales</taxon>
        <taxon>Hypocreaceae</taxon>
        <taxon>Trichoderma</taxon>
    </lineage>
</organism>
<evidence type="ECO:0000313" key="2">
    <source>
        <dbReference type="EMBL" id="KKO96855.1"/>
    </source>
</evidence>
<sequence length="149" mass="15765">MMQRTLQTLVVAFVAFGLVSSTPIEAPANEVILNVGDDGNVTVSDISPRQICGTNDWQINYYWDGGCSDYAGEADIGRKDGILTYNYYLAGTWSNNVVKCPGQNSQCALFSGTNGGGNYLGTAYCGNGSNNCVNNNGAGVRSMKCSSDC</sequence>
<dbReference type="EMBL" id="JOKZ01000708">
    <property type="protein sequence ID" value="KKO96855.1"/>
    <property type="molecule type" value="Genomic_DNA"/>
</dbReference>
<evidence type="ECO:0000256" key="1">
    <source>
        <dbReference type="SAM" id="SignalP"/>
    </source>
</evidence>
<gene>
    <name evidence="2" type="ORF">THAR02_11042</name>
</gene>
<accession>A0A0F9WUL3</accession>
<proteinExistence type="predicted"/>
<dbReference type="AlphaFoldDB" id="A0A0F9WUL3"/>
<comment type="caution">
    <text evidence="2">The sequence shown here is derived from an EMBL/GenBank/DDBJ whole genome shotgun (WGS) entry which is preliminary data.</text>
</comment>